<accession>A0ABR0B6W3</accession>
<dbReference type="Proteomes" id="UP001234178">
    <property type="component" value="Unassembled WGS sequence"/>
</dbReference>
<comment type="caution">
    <text evidence="1">The sequence shown here is derived from an EMBL/GenBank/DDBJ whole genome shotgun (WGS) entry which is preliminary data.</text>
</comment>
<keyword evidence="2" id="KW-1185">Reference proteome</keyword>
<sequence length="69" mass="7978">MTDNFDPVTTEESFGWDVRSWHSGYRHSLVIFIASQLNAQDMLQMFQRKICFNCSSARYASNVPAQDMP</sequence>
<gene>
    <name evidence="1" type="ORF">OUZ56_029447</name>
</gene>
<proteinExistence type="predicted"/>
<evidence type="ECO:0000313" key="1">
    <source>
        <dbReference type="EMBL" id="KAK4037411.1"/>
    </source>
</evidence>
<dbReference type="EMBL" id="JAOYFB010000040">
    <property type="protein sequence ID" value="KAK4037411.1"/>
    <property type="molecule type" value="Genomic_DNA"/>
</dbReference>
<name>A0ABR0B6W3_9CRUS</name>
<reference evidence="1 2" key="1">
    <citation type="journal article" date="2023" name="Nucleic Acids Res.">
        <title>The hologenome of Daphnia magna reveals possible DNA methylation and microbiome-mediated evolution of the host genome.</title>
        <authorList>
            <person name="Chaturvedi A."/>
            <person name="Li X."/>
            <person name="Dhandapani V."/>
            <person name="Marshall H."/>
            <person name="Kissane S."/>
            <person name="Cuenca-Cambronero M."/>
            <person name="Asole G."/>
            <person name="Calvet F."/>
            <person name="Ruiz-Romero M."/>
            <person name="Marangio P."/>
            <person name="Guigo R."/>
            <person name="Rago D."/>
            <person name="Mirbahai L."/>
            <person name="Eastwood N."/>
            <person name="Colbourne J.K."/>
            <person name="Zhou J."/>
            <person name="Mallon E."/>
            <person name="Orsini L."/>
        </authorList>
    </citation>
    <scope>NUCLEOTIDE SEQUENCE [LARGE SCALE GENOMIC DNA]</scope>
    <source>
        <strain evidence="1">LRV0_1</strain>
    </source>
</reference>
<protein>
    <submittedName>
        <fullName evidence="1">Uncharacterized protein</fullName>
    </submittedName>
</protein>
<organism evidence="1 2">
    <name type="scientific">Daphnia magna</name>
    <dbReference type="NCBI Taxonomy" id="35525"/>
    <lineage>
        <taxon>Eukaryota</taxon>
        <taxon>Metazoa</taxon>
        <taxon>Ecdysozoa</taxon>
        <taxon>Arthropoda</taxon>
        <taxon>Crustacea</taxon>
        <taxon>Branchiopoda</taxon>
        <taxon>Diplostraca</taxon>
        <taxon>Cladocera</taxon>
        <taxon>Anomopoda</taxon>
        <taxon>Daphniidae</taxon>
        <taxon>Daphnia</taxon>
    </lineage>
</organism>
<evidence type="ECO:0000313" key="2">
    <source>
        <dbReference type="Proteomes" id="UP001234178"/>
    </source>
</evidence>